<accession>A0A4Q7UUR6</accession>
<keyword evidence="5" id="KW-1185">Reference proteome</keyword>
<feature type="compositionally biased region" description="Basic and acidic residues" evidence="1">
    <location>
        <begin position="1"/>
        <end position="18"/>
    </location>
</feature>
<feature type="transmembrane region" description="Helical" evidence="2">
    <location>
        <begin position="266"/>
        <end position="287"/>
    </location>
</feature>
<feature type="compositionally biased region" description="Basic and acidic residues" evidence="1">
    <location>
        <begin position="449"/>
        <end position="460"/>
    </location>
</feature>
<dbReference type="EMBL" id="SHKL01000001">
    <property type="protein sequence ID" value="RZT85632.1"/>
    <property type="molecule type" value="Genomic_DNA"/>
</dbReference>
<dbReference type="Pfam" id="PF07786">
    <property type="entry name" value="HGSNAT_cat"/>
    <property type="match status" value="1"/>
</dbReference>
<organism evidence="4 5">
    <name type="scientific">Pseudonocardia sediminis</name>
    <dbReference type="NCBI Taxonomy" id="1397368"/>
    <lineage>
        <taxon>Bacteria</taxon>
        <taxon>Bacillati</taxon>
        <taxon>Actinomycetota</taxon>
        <taxon>Actinomycetes</taxon>
        <taxon>Pseudonocardiales</taxon>
        <taxon>Pseudonocardiaceae</taxon>
        <taxon>Pseudonocardia</taxon>
    </lineage>
</organism>
<feature type="domain" description="Heparan-alpha-glucosaminide N-acetyltransferase catalytic" evidence="3">
    <location>
        <begin position="65"/>
        <end position="269"/>
    </location>
</feature>
<protein>
    <submittedName>
        <fullName evidence="4">Putative membrane protein YeiB</fullName>
    </submittedName>
</protein>
<proteinExistence type="predicted"/>
<evidence type="ECO:0000256" key="2">
    <source>
        <dbReference type="SAM" id="Phobius"/>
    </source>
</evidence>
<gene>
    <name evidence="4" type="ORF">EV383_2508</name>
</gene>
<feature type="region of interest" description="Disordered" evidence="1">
    <location>
        <begin position="449"/>
        <end position="475"/>
    </location>
</feature>
<name>A0A4Q7UUR6_PSEST</name>
<keyword evidence="2" id="KW-1133">Transmembrane helix</keyword>
<evidence type="ECO:0000313" key="5">
    <source>
        <dbReference type="Proteomes" id="UP000291591"/>
    </source>
</evidence>
<reference evidence="4 5" key="1">
    <citation type="submission" date="2019-02" db="EMBL/GenBank/DDBJ databases">
        <title>Sequencing the genomes of 1000 actinobacteria strains.</title>
        <authorList>
            <person name="Klenk H.-P."/>
        </authorList>
    </citation>
    <scope>NUCLEOTIDE SEQUENCE [LARGE SCALE GENOMIC DNA]</scope>
    <source>
        <strain evidence="4 5">DSM 45779</strain>
    </source>
</reference>
<evidence type="ECO:0000256" key="1">
    <source>
        <dbReference type="SAM" id="MobiDB-lite"/>
    </source>
</evidence>
<evidence type="ECO:0000313" key="4">
    <source>
        <dbReference type="EMBL" id="RZT85632.1"/>
    </source>
</evidence>
<dbReference type="Proteomes" id="UP000291591">
    <property type="component" value="Unassembled WGS sequence"/>
</dbReference>
<comment type="caution">
    <text evidence="4">The sequence shown here is derived from an EMBL/GenBank/DDBJ whole genome shotgun (WGS) entry which is preliminary data.</text>
</comment>
<keyword evidence="2" id="KW-0472">Membrane</keyword>
<feature type="transmembrane region" description="Helical" evidence="2">
    <location>
        <begin position="229"/>
        <end position="254"/>
    </location>
</feature>
<feature type="transmembrane region" description="Helical" evidence="2">
    <location>
        <begin position="408"/>
        <end position="425"/>
    </location>
</feature>
<feature type="region of interest" description="Disordered" evidence="1">
    <location>
        <begin position="1"/>
        <end position="42"/>
    </location>
</feature>
<feature type="transmembrane region" description="Helical" evidence="2">
    <location>
        <begin position="376"/>
        <end position="396"/>
    </location>
</feature>
<feature type="transmembrane region" description="Helical" evidence="2">
    <location>
        <begin position="66"/>
        <end position="87"/>
    </location>
</feature>
<feature type="transmembrane region" description="Helical" evidence="2">
    <location>
        <begin position="344"/>
        <end position="364"/>
    </location>
</feature>
<dbReference type="InterPro" id="IPR012429">
    <property type="entry name" value="HGSNAT_cat"/>
</dbReference>
<feature type="transmembrane region" description="Helical" evidence="2">
    <location>
        <begin position="188"/>
        <end position="209"/>
    </location>
</feature>
<dbReference type="AlphaFoldDB" id="A0A4Q7UUR6"/>
<feature type="transmembrane region" description="Helical" evidence="2">
    <location>
        <begin position="161"/>
        <end position="181"/>
    </location>
</feature>
<feature type="transmembrane region" description="Helical" evidence="2">
    <location>
        <begin position="99"/>
        <end position="121"/>
    </location>
</feature>
<sequence length="475" mass="49150">MRSDHFPEVADRSLHRSEAPTVELPIQRRPHPDAASDLRSRSALSVEVTGGRLEARRDPRGTGPRLVGVDVARGIALLGMIAVHALVGITDDGAPTTSYMTFGGRSAALFAVLTGVAFAFMTRRRRVRPGAEARAAAAALGARACGLLLIGLALGWTDPEIAAVIMPYYAVMFVLAIPLVLLPTGILVGSAVLLVVGVPALSQLIRPALPQPALTNPGFSDLFSDPLGLLSELTLTGAYPALPWLAYLCVGIAVGRARLSSVRTALALLIGGTAAAVAATALSAWLLGPLGGYARIAAATPAAELAEAPRVADFVAISPEGVTPTSTWWWLATVAPHSGTPLDLAQTIGSALAVLGAALLLAHVGRPVAARLLGHLLRPLAAAGSMTLTLYVLSLLFMNSPLDEFEALPGYLFQIVMAMTIAVVWRKAVGRGPLEAALSILATAAGNRVRRDAGDGDPTARARASAAAHERGPTS</sequence>
<feature type="transmembrane region" description="Helical" evidence="2">
    <location>
        <begin position="133"/>
        <end position="155"/>
    </location>
</feature>
<keyword evidence="2" id="KW-0812">Transmembrane</keyword>
<feature type="compositionally biased region" description="Basic and acidic residues" evidence="1">
    <location>
        <begin position="30"/>
        <end position="40"/>
    </location>
</feature>
<evidence type="ECO:0000259" key="3">
    <source>
        <dbReference type="Pfam" id="PF07786"/>
    </source>
</evidence>